<evidence type="ECO:0008006" key="4">
    <source>
        <dbReference type="Google" id="ProtNLM"/>
    </source>
</evidence>
<keyword evidence="3" id="KW-1185">Reference proteome</keyword>
<proteinExistence type="predicted"/>
<name>A0A2J8A306_9CHLO</name>
<sequence length="487" mass="50652">MQQAGQLYDTRTARRARLAAMRRLIISAEASVGGCRGGGAAADPAAAAPPASPSPSPDVEASAAAAASAEVCWVLGADEGPGAAGAAQRAMSSEALDWGRVGRRRWYWAAAAAQPHALQPLLKPSWMELVGPQRIPPAWCALAPAAAADTPAPGAAAARVRQLQLLPNRSSGGQAAQGLGRQLRRRLAPQGSCAVVPAEAEAEAEAVCTSLSVQNYAYGGATSCAAPGISVVMPDLMQQVDTFLQSAPASAARACDGRRGPCRAARDAGAPPQPGGRLFVVWVGHNDPLYWGDVPVAQQIVANITACRVAALDRLMQGLAAASSTQDNADGGGPGAATPAAASRDQIVVWPLAFIDFMPAVPEWARPFVRRVIDAHNAGLRASLEPLRARHPQGPSLQVYDVHAAVSSTLENAAQLGFSEASSNCLQQQMQVPTNSMFKAIGTVLGAPSVRCADPDEHLWFEGLHPTSRFHLLGVAQPFAQSTAWRQ</sequence>
<gene>
    <name evidence="2" type="ORF">TSOC_006696</name>
</gene>
<comment type="caution">
    <text evidence="2">The sequence shown here is derived from an EMBL/GenBank/DDBJ whole genome shotgun (WGS) entry which is preliminary data.</text>
</comment>
<dbReference type="AlphaFoldDB" id="A0A2J8A306"/>
<reference evidence="2 3" key="1">
    <citation type="journal article" date="2017" name="Mol. Biol. Evol.">
        <title>The 4-celled Tetrabaena socialis nuclear genome reveals the essential components for genetic control of cell number at the origin of multicellularity in the volvocine lineage.</title>
        <authorList>
            <person name="Featherston J."/>
            <person name="Arakaki Y."/>
            <person name="Hanschen E.R."/>
            <person name="Ferris P.J."/>
            <person name="Michod R.E."/>
            <person name="Olson B.J.S.C."/>
            <person name="Nozaki H."/>
            <person name="Durand P.M."/>
        </authorList>
    </citation>
    <scope>NUCLEOTIDE SEQUENCE [LARGE SCALE GENOMIC DNA]</scope>
    <source>
        <strain evidence="2 3">NIES-571</strain>
    </source>
</reference>
<dbReference type="InterPro" id="IPR036514">
    <property type="entry name" value="SGNH_hydro_sf"/>
</dbReference>
<evidence type="ECO:0000313" key="3">
    <source>
        <dbReference type="Proteomes" id="UP000236333"/>
    </source>
</evidence>
<organism evidence="2 3">
    <name type="scientific">Tetrabaena socialis</name>
    <dbReference type="NCBI Taxonomy" id="47790"/>
    <lineage>
        <taxon>Eukaryota</taxon>
        <taxon>Viridiplantae</taxon>
        <taxon>Chlorophyta</taxon>
        <taxon>core chlorophytes</taxon>
        <taxon>Chlorophyceae</taxon>
        <taxon>CS clade</taxon>
        <taxon>Chlamydomonadales</taxon>
        <taxon>Tetrabaenaceae</taxon>
        <taxon>Tetrabaena</taxon>
    </lineage>
</organism>
<dbReference type="Proteomes" id="UP000236333">
    <property type="component" value="Unassembled WGS sequence"/>
</dbReference>
<dbReference type="EMBL" id="PGGS01000209">
    <property type="protein sequence ID" value="PNH06896.1"/>
    <property type="molecule type" value="Genomic_DNA"/>
</dbReference>
<evidence type="ECO:0000313" key="2">
    <source>
        <dbReference type="EMBL" id="PNH06896.1"/>
    </source>
</evidence>
<accession>A0A2J8A306</accession>
<dbReference type="Gene3D" id="3.40.50.1110">
    <property type="entry name" value="SGNH hydrolase"/>
    <property type="match status" value="1"/>
</dbReference>
<evidence type="ECO:0000256" key="1">
    <source>
        <dbReference type="SAM" id="MobiDB-lite"/>
    </source>
</evidence>
<feature type="region of interest" description="Disordered" evidence="1">
    <location>
        <begin position="37"/>
        <end position="61"/>
    </location>
</feature>
<protein>
    <recommendedName>
        <fullName evidence="4">GDSL esterase/lipase</fullName>
    </recommendedName>
</protein>
<dbReference type="OrthoDB" id="549479at2759"/>